<accession>A0A6N0CB07</accession>
<reference evidence="1" key="1">
    <citation type="submission" date="2019-09" db="EMBL/GenBank/DDBJ databases">
        <authorList>
            <person name="Tao P."/>
            <person name="Yang T."/>
            <person name="Chen J."/>
            <person name="Lin C."/>
            <person name="Hu J."/>
            <person name="Zhu Y."/>
            <person name="Lv H."/>
            <person name="Tian M."/>
            <person name="Gao Q."/>
            <person name="Jia J."/>
        </authorList>
    </citation>
    <scope>NUCLEOTIDE SEQUENCE</scope>
    <source>
        <strain evidence="1">WV103</strain>
    </source>
</reference>
<sequence length="29" mass="3435">MICLQRCRAGRLKQIMFEQLDGARRDVNI</sequence>
<dbReference type="EMBL" id="MN481987">
    <property type="protein sequence ID" value="QKO28986.1"/>
    <property type="molecule type" value="Genomic_DNA"/>
</dbReference>
<organism evidence="1">
    <name type="scientific">Spodoptera exigua multiple nucleopolyhedrovirus</name>
    <dbReference type="NCBI Taxonomy" id="10454"/>
    <lineage>
        <taxon>Viruses</taxon>
        <taxon>Viruses incertae sedis</taxon>
        <taxon>Naldaviricetes</taxon>
        <taxon>Lefavirales</taxon>
        <taxon>Baculoviridae</taxon>
        <taxon>Alphabaculovirus</taxon>
    </lineage>
</organism>
<name>A0A6N0CB07_9ABAC</name>
<protein>
    <submittedName>
        <fullName evidence="1">Uncharacterized protein</fullName>
    </submittedName>
</protein>
<evidence type="ECO:0000313" key="1">
    <source>
        <dbReference type="EMBL" id="QKO28986.1"/>
    </source>
</evidence>
<proteinExistence type="predicted"/>